<dbReference type="EMBL" id="JAIRBM010000026">
    <property type="protein sequence ID" value="MBZ6079019.1"/>
    <property type="molecule type" value="Genomic_DNA"/>
</dbReference>
<evidence type="ECO:0000259" key="2">
    <source>
        <dbReference type="Pfam" id="PF01593"/>
    </source>
</evidence>
<proteinExistence type="predicted"/>
<protein>
    <submittedName>
        <fullName evidence="3">FAD-dependent oxidoreductase</fullName>
    </submittedName>
</protein>
<comment type="caution">
    <text evidence="3">The sequence shown here is derived from an EMBL/GenBank/DDBJ whole genome shotgun (WGS) entry which is preliminary data.</text>
</comment>
<gene>
    <name evidence="3" type="ORF">K9B37_22420</name>
</gene>
<name>A0ABS7VTX7_9HYPH</name>
<dbReference type="Gene3D" id="3.50.50.60">
    <property type="entry name" value="FAD/NAD(P)-binding domain"/>
    <property type="match status" value="1"/>
</dbReference>
<dbReference type="RefSeq" id="WP_224315770.1">
    <property type="nucleotide sequence ID" value="NZ_JAIRBM010000026.1"/>
</dbReference>
<dbReference type="PANTHER" id="PTHR42923">
    <property type="entry name" value="PROTOPORPHYRINOGEN OXIDASE"/>
    <property type="match status" value="1"/>
</dbReference>
<feature type="signal peptide" evidence="1">
    <location>
        <begin position="1"/>
        <end position="21"/>
    </location>
</feature>
<evidence type="ECO:0000256" key="1">
    <source>
        <dbReference type="SAM" id="SignalP"/>
    </source>
</evidence>
<accession>A0ABS7VTX7</accession>
<dbReference type="InterPro" id="IPR002937">
    <property type="entry name" value="Amino_oxidase"/>
</dbReference>
<keyword evidence="4" id="KW-1185">Reference proteome</keyword>
<feature type="domain" description="Amine oxidase" evidence="2">
    <location>
        <begin position="13"/>
        <end position="278"/>
    </location>
</feature>
<dbReference type="PANTHER" id="PTHR42923:SF47">
    <property type="entry name" value="BLR3003 PROTEIN"/>
    <property type="match status" value="1"/>
</dbReference>
<reference evidence="3 4" key="1">
    <citation type="submission" date="2021-09" db="EMBL/GenBank/DDBJ databases">
        <title>The complete genome sequence of a new microorganism.</title>
        <authorList>
            <person name="Zi Z."/>
        </authorList>
    </citation>
    <scope>NUCLEOTIDE SEQUENCE [LARGE SCALE GENOMIC DNA]</scope>
    <source>
        <strain evidence="3 4">WGZ8</strain>
    </source>
</reference>
<dbReference type="SUPFAM" id="SSF51905">
    <property type="entry name" value="FAD/NAD(P)-binding domain"/>
    <property type="match status" value="1"/>
</dbReference>
<dbReference type="InterPro" id="IPR036188">
    <property type="entry name" value="FAD/NAD-bd_sf"/>
</dbReference>
<keyword evidence="1" id="KW-0732">Signal</keyword>
<sequence>MTMKRTHIVGAGIAGLSAALAATDEDGEAVLYEAAPQAGGRCRTLYPPDGFVHDNGTHVLFTANRRALAFLRAIGATHRWAEPEPGGVPIYNRRTERMRRVGLSPWSWLFPSRCPEGLGPQDLGRILRLILSSCDRPVASVIGERPIMESLIEPLTVAVLNTPAAEASSKRLGRTLRLLLRPGASKLLVARCGLNEDLVAPALTLLQARGVRLLTSQRLRSVLVDNGRATGLALADRIIALGPSDQVVLALPPWEIARLLPTIPVPCRFEPILNFHYPLRGPDRPRFIGLIGTLAQWALIRRDHVSVTVSAADAVIDRDVNEVAAQIWREIAPALAALGLNVDVDRQPRARVVKEKRATIRQAAGPLPQPPVRPLVNLALAGDWIGYLPATIESAITAGEDAISALRDRHVKLT</sequence>
<dbReference type="InterPro" id="IPR050464">
    <property type="entry name" value="Zeta_carotene_desat/Oxidored"/>
</dbReference>
<dbReference type="Gene3D" id="1.10.3110.10">
    <property type="entry name" value="protoporphyrinogen ix oxidase, domain 3"/>
    <property type="match status" value="1"/>
</dbReference>
<dbReference type="Pfam" id="PF01593">
    <property type="entry name" value="Amino_oxidase"/>
    <property type="match status" value="1"/>
</dbReference>
<evidence type="ECO:0000313" key="3">
    <source>
        <dbReference type="EMBL" id="MBZ6079019.1"/>
    </source>
</evidence>
<dbReference type="Proteomes" id="UP000704176">
    <property type="component" value="Unassembled WGS sequence"/>
</dbReference>
<evidence type="ECO:0000313" key="4">
    <source>
        <dbReference type="Proteomes" id="UP000704176"/>
    </source>
</evidence>
<feature type="chain" id="PRO_5047054769" evidence="1">
    <location>
        <begin position="22"/>
        <end position="414"/>
    </location>
</feature>
<organism evidence="3 4">
    <name type="scientific">Microvirga puerhi</name>
    <dbReference type="NCBI Taxonomy" id="2876078"/>
    <lineage>
        <taxon>Bacteria</taxon>
        <taxon>Pseudomonadati</taxon>
        <taxon>Pseudomonadota</taxon>
        <taxon>Alphaproteobacteria</taxon>
        <taxon>Hyphomicrobiales</taxon>
        <taxon>Methylobacteriaceae</taxon>
        <taxon>Microvirga</taxon>
    </lineage>
</organism>
<dbReference type="Gene3D" id="3.90.660.20">
    <property type="entry name" value="Protoporphyrinogen oxidase, mitochondrial, domain 2"/>
    <property type="match status" value="1"/>
</dbReference>